<feature type="compositionally biased region" description="Polar residues" evidence="7">
    <location>
        <begin position="508"/>
        <end position="527"/>
    </location>
</feature>
<feature type="transmembrane region" description="Helical" evidence="8">
    <location>
        <begin position="788"/>
        <end position="811"/>
    </location>
</feature>
<dbReference type="GO" id="GO:0005509">
    <property type="term" value="F:calcium ion binding"/>
    <property type="evidence" value="ECO:0007669"/>
    <property type="project" value="InterPro"/>
</dbReference>
<dbReference type="PROSITE" id="PS50026">
    <property type="entry name" value="EGF_3"/>
    <property type="match status" value="7"/>
</dbReference>
<evidence type="ECO:0000256" key="9">
    <source>
        <dbReference type="SAM" id="SignalP"/>
    </source>
</evidence>
<accession>A0A9J6G4T2</accession>
<dbReference type="PANTHER" id="PTHR12916:SF4">
    <property type="entry name" value="UNINFLATABLE, ISOFORM C"/>
    <property type="match status" value="1"/>
</dbReference>
<name>A0A9J6G4T2_HAELO</name>
<organism evidence="11 12">
    <name type="scientific">Haemaphysalis longicornis</name>
    <name type="common">Bush tick</name>
    <dbReference type="NCBI Taxonomy" id="44386"/>
    <lineage>
        <taxon>Eukaryota</taxon>
        <taxon>Metazoa</taxon>
        <taxon>Ecdysozoa</taxon>
        <taxon>Arthropoda</taxon>
        <taxon>Chelicerata</taxon>
        <taxon>Arachnida</taxon>
        <taxon>Acari</taxon>
        <taxon>Parasitiformes</taxon>
        <taxon>Ixodida</taxon>
        <taxon>Ixodoidea</taxon>
        <taxon>Ixodidae</taxon>
        <taxon>Haemaphysalinae</taxon>
        <taxon>Haemaphysalis</taxon>
    </lineage>
</organism>
<evidence type="ECO:0000256" key="5">
    <source>
        <dbReference type="ARBA" id="ARBA00023180"/>
    </source>
</evidence>
<comment type="caution">
    <text evidence="6">Lacks conserved residue(s) required for the propagation of feature annotation.</text>
</comment>
<feature type="compositionally biased region" description="Low complexity" evidence="7">
    <location>
        <begin position="485"/>
        <end position="507"/>
    </location>
</feature>
<dbReference type="InterPro" id="IPR000742">
    <property type="entry name" value="EGF"/>
</dbReference>
<feature type="disulfide bond" evidence="6">
    <location>
        <begin position="262"/>
        <end position="271"/>
    </location>
</feature>
<feature type="compositionally biased region" description="Low complexity" evidence="7">
    <location>
        <begin position="358"/>
        <end position="382"/>
    </location>
</feature>
<dbReference type="CDD" id="cd00054">
    <property type="entry name" value="EGF_CA"/>
    <property type="match status" value="5"/>
</dbReference>
<keyword evidence="8" id="KW-0812">Transmembrane</keyword>
<keyword evidence="8" id="KW-0472">Membrane</keyword>
<feature type="domain" description="EGF-like" evidence="10">
    <location>
        <begin position="644"/>
        <end position="680"/>
    </location>
</feature>
<dbReference type="InterPro" id="IPR001881">
    <property type="entry name" value="EGF-like_Ca-bd_dom"/>
</dbReference>
<feature type="disulfide bond" evidence="6">
    <location>
        <begin position="468"/>
        <end position="477"/>
    </location>
</feature>
<feature type="chain" id="PRO_5039899733" description="EGF-like domain-containing protein" evidence="9">
    <location>
        <begin position="19"/>
        <end position="1022"/>
    </location>
</feature>
<dbReference type="InterPro" id="IPR000152">
    <property type="entry name" value="EGF-type_Asp/Asn_hydroxyl_site"/>
</dbReference>
<dbReference type="Pfam" id="PF00008">
    <property type="entry name" value="EGF"/>
    <property type="match status" value="4"/>
</dbReference>
<evidence type="ECO:0000256" key="2">
    <source>
        <dbReference type="ARBA" id="ARBA00022729"/>
    </source>
</evidence>
<dbReference type="Gene3D" id="2.10.25.10">
    <property type="entry name" value="Laminin"/>
    <property type="match status" value="7"/>
</dbReference>
<feature type="transmembrane region" description="Helical" evidence="8">
    <location>
        <begin position="741"/>
        <end position="767"/>
    </location>
</feature>
<dbReference type="VEuPathDB" id="VectorBase:HLOH_041958"/>
<dbReference type="SMART" id="SM00181">
    <property type="entry name" value="EGF"/>
    <property type="match status" value="8"/>
</dbReference>
<dbReference type="GO" id="GO:0005112">
    <property type="term" value="F:Notch binding"/>
    <property type="evidence" value="ECO:0007669"/>
    <property type="project" value="TreeGrafter"/>
</dbReference>
<protein>
    <recommendedName>
        <fullName evidence="10">EGF-like domain-containing protein</fullName>
    </recommendedName>
</protein>
<keyword evidence="2 9" id="KW-0732">Signal</keyword>
<feature type="region of interest" description="Disordered" evidence="7">
    <location>
        <begin position="29"/>
        <end position="53"/>
    </location>
</feature>
<feature type="region of interest" description="Disordered" evidence="7">
    <location>
        <begin position="301"/>
        <end position="382"/>
    </location>
</feature>
<dbReference type="SMART" id="SM00179">
    <property type="entry name" value="EGF_CA"/>
    <property type="match status" value="7"/>
</dbReference>
<feature type="region of interest" description="Disordered" evidence="7">
    <location>
        <begin position="820"/>
        <end position="1022"/>
    </location>
</feature>
<proteinExistence type="predicted"/>
<comment type="caution">
    <text evidence="11">The sequence shown here is derived from an EMBL/GenBank/DDBJ whole genome shotgun (WGS) entry which is preliminary data.</text>
</comment>
<feature type="disulfide bond" evidence="6">
    <location>
        <begin position="402"/>
        <end position="412"/>
    </location>
</feature>
<evidence type="ECO:0000256" key="7">
    <source>
        <dbReference type="SAM" id="MobiDB-lite"/>
    </source>
</evidence>
<feature type="compositionally biased region" description="Low complexity" evidence="7">
    <location>
        <begin position="311"/>
        <end position="325"/>
    </location>
</feature>
<feature type="compositionally biased region" description="Basic residues" evidence="7">
    <location>
        <begin position="913"/>
        <end position="937"/>
    </location>
</feature>
<feature type="disulfide bond" evidence="6">
    <location>
        <begin position="566"/>
        <end position="576"/>
    </location>
</feature>
<feature type="compositionally biased region" description="Polar residues" evidence="7">
    <location>
        <begin position="301"/>
        <end position="310"/>
    </location>
</feature>
<evidence type="ECO:0000256" key="4">
    <source>
        <dbReference type="ARBA" id="ARBA00023157"/>
    </source>
</evidence>
<feature type="signal peptide" evidence="9">
    <location>
        <begin position="1"/>
        <end position="18"/>
    </location>
</feature>
<dbReference type="OMA" id="SEANPEW"/>
<gene>
    <name evidence="11" type="ORF">HPB48_007664</name>
</gene>
<dbReference type="EMBL" id="JABSTR010000005">
    <property type="protein sequence ID" value="KAH9369697.1"/>
    <property type="molecule type" value="Genomic_DNA"/>
</dbReference>
<keyword evidence="8" id="KW-1133">Transmembrane helix</keyword>
<dbReference type="AlphaFoldDB" id="A0A9J6G4T2"/>
<dbReference type="PROSITE" id="PS01186">
    <property type="entry name" value="EGF_2"/>
    <property type="match status" value="7"/>
</dbReference>
<evidence type="ECO:0000256" key="3">
    <source>
        <dbReference type="ARBA" id="ARBA00022737"/>
    </source>
</evidence>
<evidence type="ECO:0000259" key="10">
    <source>
        <dbReference type="PROSITE" id="PS50026"/>
    </source>
</evidence>
<dbReference type="GO" id="GO:0007219">
    <property type="term" value="P:Notch signaling pathway"/>
    <property type="evidence" value="ECO:0007669"/>
    <property type="project" value="TreeGrafter"/>
</dbReference>
<dbReference type="PROSITE" id="PS00022">
    <property type="entry name" value="EGF_1"/>
    <property type="match status" value="8"/>
</dbReference>
<evidence type="ECO:0000313" key="12">
    <source>
        <dbReference type="Proteomes" id="UP000821853"/>
    </source>
</evidence>
<feature type="compositionally biased region" description="Polar residues" evidence="7">
    <location>
        <begin position="820"/>
        <end position="832"/>
    </location>
</feature>
<feature type="disulfide bond" evidence="6">
    <location>
        <begin position="430"/>
        <end position="439"/>
    </location>
</feature>
<dbReference type="FunFam" id="2.10.25.10:FF:000472">
    <property type="entry name" value="Uncharacterized protein, isoform A"/>
    <property type="match status" value="3"/>
</dbReference>
<feature type="domain" description="EGF-like" evidence="10">
    <location>
        <begin position="606"/>
        <end position="642"/>
    </location>
</feature>
<evidence type="ECO:0000256" key="8">
    <source>
        <dbReference type="SAM" id="Phobius"/>
    </source>
</evidence>
<feature type="domain" description="EGF-like" evidence="10">
    <location>
        <begin position="442"/>
        <end position="478"/>
    </location>
</feature>
<keyword evidence="3" id="KW-0677">Repeat</keyword>
<evidence type="ECO:0000313" key="11">
    <source>
        <dbReference type="EMBL" id="KAH9369697.1"/>
    </source>
</evidence>
<keyword evidence="5" id="KW-0325">Glycoprotein</keyword>
<keyword evidence="1 6" id="KW-0245">EGF-like domain</keyword>
<feature type="domain" description="EGF-like" evidence="10">
    <location>
        <begin position="682"/>
        <end position="718"/>
    </location>
</feature>
<evidence type="ECO:0000256" key="6">
    <source>
        <dbReference type="PROSITE-ProRule" id="PRU00076"/>
    </source>
</evidence>
<feature type="compositionally biased region" description="Basic residues" evidence="7">
    <location>
        <begin position="951"/>
        <end position="1006"/>
    </location>
</feature>
<feature type="compositionally biased region" description="Polar residues" evidence="7">
    <location>
        <begin position="335"/>
        <end position="349"/>
    </location>
</feature>
<evidence type="ECO:0000256" key="1">
    <source>
        <dbReference type="ARBA" id="ARBA00022536"/>
    </source>
</evidence>
<dbReference type="Proteomes" id="UP000821853">
    <property type="component" value="Chromosome 3"/>
</dbReference>
<feature type="compositionally biased region" description="Basic residues" evidence="7">
    <location>
        <begin position="865"/>
        <end position="903"/>
    </location>
</feature>
<dbReference type="InterPro" id="IPR018097">
    <property type="entry name" value="EGF_Ca-bd_CS"/>
</dbReference>
<keyword evidence="4 6" id="KW-1015">Disulfide bond</keyword>
<feature type="domain" description="EGF-like" evidence="10">
    <location>
        <begin position="562"/>
        <end position="604"/>
    </location>
</feature>
<feature type="domain" description="EGF-like" evidence="10">
    <location>
        <begin position="231"/>
        <end position="272"/>
    </location>
</feature>
<feature type="disulfide bond" evidence="6">
    <location>
        <begin position="594"/>
        <end position="603"/>
    </location>
</feature>
<reference evidence="11 12" key="1">
    <citation type="journal article" date="2020" name="Cell">
        <title>Large-Scale Comparative Analyses of Tick Genomes Elucidate Their Genetic Diversity and Vector Capacities.</title>
        <authorList>
            <consortium name="Tick Genome and Microbiome Consortium (TIGMIC)"/>
            <person name="Jia N."/>
            <person name="Wang J."/>
            <person name="Shi W."/>
            <person name="Du L."/>
            <person name="Sun Y."/>
            <person name="Zhan W."/>
            <person name="Jiang J.F."/>
            <person name="Wang Q."/>
            <person name="Zhang B."/>
            <person name="Ji P."/>
            <person name="Bell-Sakyi L."/>
            <person name="Cui X.M."/>
            <person name="Yuan T.T."/>
            <person name="Jiang B.G."/>
            <person name="Yang W.F."/>
            <person name="Lam T.T."/>
            <person name="Chang Q.C."/>
            <person name="Ding S.J."/>
            <person name="Wang X.J."/>
            <person name="Zhu J.G."/>
            <person name="Ruan X.D."/>
            <person name="Zhao L."/>
            <person name="Wei J.T."/>
            <person name="Ye R.Z."/>
            <person name="Que T.C."/>
            <person name="Du C.H."/>
            <person name="Zhou Y.H."/>
            <person name="Cheng J.X."/>
            <person name="Dai P.F."/>
            <person name="Guo W.B."/>
            <person name="Han X.H."/>
            <person name="Huang E.J."/>
            <person name="Li L.F."/>
            <person name="Wei W."/>
            <person name="Gao Y.C."/>
            <person name="Liu J.Z."/>
            <person name="Shao H.Z."/>
            <person name="Wang X."/>
            <person name="Wang C.C."/>
            <person name="Yang T.C."/>
            <person name="Huo Q.B."/>
            <person name="Li W."/>
            <person name="Chen H.Y."/>
            <person name="Chen S.E."/>
            <person name="Zhou L.G."/>
            <person name="Ni X.B."/>
            <person name="Tian J.H."/>
            <person name="Sheng Y."/>
            <person name="Liu T."/>
            <person name="Pan Y.S."/>
            <person name="Xia L.Y."/>
            <person name="Li J."/>
            <person name="Zhao F."/>
            <person name="Cao W.C."/>
        </authorList>
    </citation>
    <scope>NUCLEOTIDE SEQUENCE [LARGE SCALE GENOMIC DNA]</scope>
    <source>
        <strain evidence="11">HaeL-2018</strain>
    </source>
</reference>
<dbReference type="SUPFAM" id="SSF57196">
    <property type="entry name" value="EGF/Laminin"/>
    <property type="match status" value="7"/>
</dbReference>
<feature type="disulfide bond" evidence="6">
    <location>
        <begin position="632"/>
        <end position="641"/>
    </location>
</feature>
<feature type="compositionally biased region" description="Basic residues" evidence="7">
    <location>
        <begin position="837"/>
        <end position="857"/>
    </location>
</feature>
<sequence length="1022" mass="110320">MPSHGPVGCLLLLSAALAAPGRSPMPGSVFIANPTSGTPEAPTSAAPGTDCADPSWPRWRNLPKTHRLVLSAANVACAPDTETNRTQDEAPRTTLSISVQSMDDIQLALSEEWSANNATEPRLALQSLQGGYGQQPCLRDEALLLWEKPYHAPGLTVSPEILTPGSHALSVHLWGSAWLLNVSVAGRECWRSPSEAAGEAPCSGGACVLEPGAASFACRCCPGLSGRYCEERDGCFHRPCLNQGFCVDIAEGLAGSLFQCLCPHGFRGRRCEEKLGACELRPCPPGTHCVQLSDGTNRSCVAEASTTPSTTEQQPLQGQTQQPDLQEQHPGTVEHLQQQAVTASDQQPGQDKPDPSNEQRLQPQSEQQEQAAGMSTNSTGTNTSTIATAEAAGSTAGNTSACSAHPCVHGNCEDLPATAASGAGGFRCYCLPGYGGDLCEFEYDECDSGPCAHNAHCEDLVAGFRCHCSPGYVGRRCELRLDFTQGQTQQPEPPQQQAGPLEQLQKQAVTASRQPQPNEYGNQQSQRPEAGQQERAVSTITYRTSTIPTPTASAELSSPVGNVSACGARPCVHGKCEDLPASAAGGAGGFRCYCLPGYGGDLCEFEYDECDSGPCAHGSQCEDLVAGFRCHCGPGYAGRRCEVKVDLCRPNPCPPPAQCLDRGNNYSCLCRPGYEGPGCTQRYDPCFPNPCQNGGSCWPSLDSFYCSCARGFIGDTCEATRQPPTADARTQSRPADQLHNIYIAAATLAGACLIVLAVVTVCHCRVHHSYRGCVRRLGRSCAQLRARLYGPVTLSLYLSISLSLLSLYLSICTHTTRANTQTHASDANDTTNPARHTPTHTHKHTRREHTHTTHPHAAHTTPTHTHAHAHAHTHTAHTHTQQHTHHTHARTHTHTHTQRRGAHTQHTPTAHGTHTHTHTRTHTHARTHTYTHARAHTHAPQTHRTNTQKHTQARHTHTPHHTHNAAHTQAHTHTHTTRSGTKHNSHTTHAQTHTHTHAHTKLRSQKRPRDARPIRRGHTRDR</sequence>
<feature type="region of interest" description="Disordered" evidence="7">
    <location>
        <begin position="485"/>
        <end position="536"/>
    </location>
</feature>
<feature type="domain" description="EGF-like" evidence="10">
    <location>
        <begin position="398"/>
        <end position="440"/>
    </location>
</feature>
<feature type="disulfide bond" evidence="6">
    <location>
        <begin position="708"/>
        <end position="717"/>
    </location>
</feature>
<keyword evidence="12" id="KW-1185">Reference proteome</keyword>
<feature type="disulfide bond" evidence="6">
    <location>
        <begin position="670"/>
        <end position="679"/>
    </location>
</feature>
<feature type="compositionally biased region" description="Polar residues" evidence="7">
    <location>
        <begin position="940"/>
        <end position="949"/>
    </location>
</feature>
<dbReference type="OrthoDB" id="283575at2759"/>
<dbReference type="PROSITE" id="PS00010">
    <property type="entry name" value="ASX_HYDROXYL"/>
    <property type="match status" value="3"/>
</dbReference>
<dbReference type="PANTHER" id="PTHR12916">
    <property type="entry name" value="CYTOCHROME C OXIDASE POLYPEPTIDE VIC-2"/>
    <property type="match status" value="1"/>
</dbReference>
<dbReference type="PROSITE" id="PS01187">
    <property type="entry name" value="EGF_CA"/>
    <property type="match status" value="2"/>
</dbReference>